<feature type="region of interest" description="Disordered" evidence="1">
    <location>
        <begin position="1"/>
        <end position="47"/>
    </location>
</feature>
<dbReference type="AlphaFoldDB" id="A0A5C3QH83"/>
<reference evidence="2 3" key="1">
    <citation type="journal article" date="2019" name="Nat. Ecol. Evol.">
        <title>Megaphylogeny resolves global patterns of mushroom evolution.</title>
        <authorList>
            <person name="Varga T."/>
            <person name="Krizsan K."/>
            <person name="Foldi C."/>
            <person name="Dima B."/>
            <person name="Sanchez-Garcia M."/>
            <person name="Sanchez-Ramirez S."/>
            <person name="Szollosi G.J."/>
            <person name="Szarkandi J.G."/>
            <person name="Papp V."/>
            <person name="Albert L."/>
            <person name="Andreopoulos W."/>
            <person name="Angelini C."/>
            <person name="Antonin V."/>
            <person name="Barry K.W."/>
            <person name="Bougher N.L."/>
            <person name="Buchanan P."/>
            <person name="Buyck B."/>
            <person name="Bense V."/>
            <person name="Catcheside P."/>
            <person name="Chovatia M."/>
            <person name="Cooper J."/>
            <person name="Damon W."/>
            <person name="Desjardin D."/>
            <person name="Finy P."/>
            <person name="Geml J."/>
            <person name="Haridas S."/>
            <person name="Hughes K."/>
            <person name="Justo A."/>
            <person name="Karasinski D."/>
            <person name="Kautmanova I."/>
            <person name="Kiss B."/>
            <person name="Kocsube S."/>
            <person name="Kotiranta H."/>
            <person name="LaButti K.M."/>
            <person name="Lechner B.E."/>
            <person name="Liimatainen K."/>
            <person name="Lipzen A."/>
            <person name="Lukacs Z."/>
            <person name="Mihaltcheva S."/>
            <person name="Morgado L.N."/>
            <person name="Niskanen T."/>
            <person name="Noordeloos M.E."/>
            <person name="Ohm R.A."/>
            <person name="Ortiz-Santana B."/>
            <person name="Ovrebo C."/>
            <person name="Racz N."/>
            <person name="Riley R."/>
            <person name="Savchenko A."/>
            <person name="Shiryaev A."/>
            <person name="Soop K."/>
            <person name="Spirin V."/>
            <person name="Szebenyi C."/>
            <person name="Tomsovsky M."/>
            <person name="Tulloss R.E."/>
            <person name="Uehling J."/>
            <person name="Grigoriev I.V."/>
            <person name="Vagvolgyi C."/>
            <person name="Papp T."/>
            <person name="Martin F.M."/>
            <person name="Miettinen O."/>
            <person name="Hibbett D.S."/>
            <person name="Nagy L.G."/>
        </authorList>
    </citation>
    <scope>NUCLEOTIDE SEQUENCE [LARGE SCALE GENOMIC DNA]</scope>
    <source>
        <strain evidence="2 3">CBS 309.79</strain>
    </source>
</reference>
<dbReference type="OrthoDB" id="3021666at2759"/>
<gene>
    <name evidence="2" type="ORF">BDV98DRAFT_568080</name>
</gene>
<name>A0A5C3QH83_9AGAR</name>
<proteinExistence type="predicted"/>
<organism evidence="2 3">
    <name type="scientific">Pterulicium gracile</name>
    <dbReference type="NCBI Taxonomy" id="1884261"/>
    <lineage>
        <taxon>Eukaryota</taxon>
        <taxon>Fungi</taxon>
        <taxon>Dikarya</taxon>
        <taxon>Basidiomycota</taxon>
        <taxon>Agaricomycotina</taxon>
        <taxon>Agaricomycetes</taxon>
        <taxon>Agaricomycetidae</taxon>
        <taxon>Agaricales</taxon>
        <taxon>Pleurotineae</taxon>
        <taxon>Pterulaceae</taxon>
        <taxon>Pterulicium</taxon>
    </lineage>
</organism>
<dbReference type="EMBL" id="ML178825">
    <property type="protein sequence ID" value="TFL01425.1"/>
    <property type="molecule type" value="Genomic_DNA"/>
</dbReference>
<dbReference type="Proteomes" id="UP000305067">
    <property type="component" value="Unassembled WGS sequence"/>
</dbReference>
<accession>A0A5C3QH83</accession>
<evidence type="ECO:0008006" key="4">
    <source>
        <dbReference type="Google" id="ProtNLM"/>
    </source>
</evidence>
<evidence type="ECO:0000313" key="2">
    <source>
        <dbReference type="EMBL" id="TFL01425.1"/>
    </source>
</evidence>
<sequence length="420" mass="46812">MAIVLHSPGMDRQSIQPAPEYTSSAPAPPYSADPQPSERRLNISPRSSQRYLTRGNVIVEHKHATVVFQNQGSDRKTPSFGANSLIDGVVSAHGERDSITRVDFKLQGSIQVTNAVNGLRKQTISQVHTLFQHTEGEICPSEIPFAIPFPTKYTDVDKEHNLPPSFCSGLDAMTSLSAKCHYTVLITIYRHSWHFLPKTKSIRIPVRYYPRSRPPRPPLFSRLLPSVKVQPDEWMQISSTIQTRDGSGLQPLQCHFFIPSVQIFTLSRAIPFHIQVSGPCSSIRELFGSASKFQEPIVSVKLMRQVIVDLMGEKSWRNIEHAHGDVRALPPPMTCGNEGEGCGCDTVFLDWEGEVRSADEVSVGGFNSGALIVRDFLQLEIAPAHQKSSKILPSLKRQVIKLVTDPFEDDQPEGQDAWMI</sequence>
<dbReference type="STRING" id="1884261.A0A5C3QH83"/>
<keyword evidence="3" id="KW-1185">Reference proteome</keyword>
<evidence type="ECO:0000313" key="3">
    <source>
        <dbReference type="Proteomes" id="UP000305067"/>
    </source>
</evidence>
<protein>
    <recommendedName>
        <fullName evidence="4">Arrestin-like N-terminal domain-containing protein</fullName>
    </recommendedName>
</protein>
<evidence type="ECO:0000256" key="1">
    <source>
        <dbReference type="SAM" id="MobiDB-lite"/>
    </source>
</evidence>